<proteinExistence type="predicted"/>
<dbReference type="AlphaFoldDB" id="A0A1I7B3V9"/>
<name>A0A1I7B3V9_9HYPH</name>
<protein>
    <submittedName>
        <fullName evidence="1">Uncharacterized protein</fullName>
    </submittedName>
</protein>
<evidence type="ECO:0000313" key="1">
    <source>
        <dbReference type="EMBL" id="SFT81831.1"/>
    </source>
</evidence>
<gene>
    <name evidence="1" type="ORF">SAMN05444141_103606</name>
</gene>
<organism evidence="1 2">
    <name type="scientific">Pseudovibrio denitrificans</name>
    <dbReference type="NCBI Taxonomy" id="258256"/>
    <lineage>
        <taxon>Bacteria</taxon>
        <taxon>Pseudomonadati</taxon>
        <taxon>Pseudomonadota</taxon>
        <taxon>Alphaproteobacteria</taxon>
        <taxon>Hyphomicrobiales</taxon>
        <taxon>Stappiaceae</taxon>
        <taxon>Pseudovibrio</taxon>
    </lineage>
</organism>
<sequence>MCRYTIMTVGSEIGGGLETYRDKRVGVALNF</sequence>
<dbReference type="EMBL" id="FPBD01000003">
    <property type="protein sequence ID" value="SFT81831.1"/>
    <property type="molecule type" value="Genomic_DNA"/>
</dbReference>
<evidence type="ECO:0000313" key="2">
    <source>
        <dbReference type="Proteomes" id="UP000183371"/>
    </source>
</evidence>
<dbReference type="Proteomes" id="UP000183371">
    <property type="component" value="Unassembled WGS sequence"/>
</dbReference>
<keyword evidence="2" id="KW-1185">Reference proteome</keyword>
<reference evidence="2" key="1">
    <citation type="submission" date="2016-10" db="EMBL/GenBank/DDBJ databases">
        <authorList>
            <person name="Varghese N."/>
            <person name="Submissions S."/>
        </authorList>
    </citation>
    <scope>NUCLEOTIDE SEQUENCE [LARGE SCALE GENOMIC DNA]</scope>
    <source>
        <strain evidence="2">DSM 17465</strain>
    </source>
</reference>
<accession>A0A1I7B3V9</accession>